<dbReference type="AlphaFoldDB" id="A0A811KQY7"/>
<evidence type="ECO:0000313" key="1">
    <source>
        <dbReference type="EMBL" id="CAD5218099.1"/>
    </source>
</evidence>
<name>A0A811KQY7_9BILA</name>
<protein>
    <submittedName>
        <fullName evidence="1">Uncharacterized protein</fullName>
    </submittedName>
</protein>
<comment type="caution">
    <text evidence="1">The sequence shown here is derived from an EMBL/GenBank/DDBJ whole genome shotgun (WGS) entry which is preliminary data.</text>
</comment>
<reference evidence="1" key="1">
    <citation type="submission" date="2020-09" db="EMBL/GenBank/DDBJ databases">
        <authorList>
            <person name="Kikuchi T."/>
        </authorList>
    </citation>
    <scope>NUCLEOTIDE SEQUENCE</scope>
    <source>
        <strain evidence="1">SH1</strain>
    </source>
</reference>
<gene>
    <name evidence="1" type="ORF">BOKJ2_LOCUS7309</name>
</gene>
<dbReference type="EMBL" id="CAJFCW020000004">
    <property type="protein sequence ID" value="CAG9109250.1"/>
    <property type="molecule type" value="Genomic_DNA"/>
</dbReference>
<dbReference type="Proteomes" id="UP000783686">
    <property type="component" value="Unassembled WGS sequence"/>
</dbReference>
<accession>A0A811KQY7</accession>
<keyword evidence="2" id="KW-1185">Reference proteome</keyword>
<dbReference type="EMBL" id="CAJFDH010000004">
    <property type="protein sequence ID" value="CAD5218099.1"/>
    <property type="molecule type" value="Genomic_DNA"/>
</dbReference>
<proteinExistence type="predicted"/>
<dbReference type="Proteomes" id="UP000614601">
    <property type="component" value="Unassembled WGS sequence"/>
</dbReference>
<sequence>MFSIKDDDWTNNSAFSEYNDFSYDRNVGSYCWKNSTDDYINDLDDAYDDYCTEKKDERQKTKKYWALAAIGFDSLYGSSNCSTSTVSSCTSSKVFSIVNFRGESDISYGIPATINDLETGEKRDKSKVAGVVVSDPKIAWVKPYHVEDDIVSETSNAPAHPHKKSFVKKLIFWCH</sequence>
<evidence type="ECO:0000313" key="2">
    <source>
        <dbReference type="Proteomes" id="UP000614601"/>
    </source>
</evidence>
<organism evidence="1 2">
    <name type="scientific">Bursaphelenchus okinawaensis</name>
    <dbReference type="NCBI Taxonomy" id="465554"/>
    <lineage>
        <taxon>Eukaryota</taxon>
        <taxon>Metazoa</taxon>
        <taxon>Ecdysozoa</taxon>
        <taxon>Nematoda</taxon>
        <taxon>Chromadorea</taxon>
        <taxon>Rhabditida</taxon>
        <taxon>Tylenchina</taxon>
        <taxon>Tylenchomorpha</taxon>
        <taxon>Aphelenchoidea</taxon>
        <taxon>Aphelenchoididae</taxon>
        <taxon>Bursaphelenchus</taxon>
    </lineage>
</organism>